<comment type="subcellular location">
    <subcellularLocation>
        <location evidence="1">Cell membrane</location>
        <topology evidence="1">Multi-pass membrane protein</topology>
    </subcellularLocation>
</comment>
<proteinExistence type="predicted"/>
<evidence type="ECO:0000256" key="1">
    <source>
        <dbReference type="ARBA" id="ARBA00004651"/>
    </source>
</evidence>
<dbReference type="InterPro" id="IPR001851">
    <property type="entry name" value="ABC_transp_permease"/>
</dbReference>
<keyword evidence="5 6" id="KW-0472">Membrane</keyword>
<feature type="transmembrane region" description="Helical" evidence="6">
    <location>
        <begin position="299"/>
        <end position="318"/>
    </location>
</feature>
<evidence type="ECO:0000256" key="5">
    <source>
        <dbReference type="ARBA" id="ARBA00023136"/>
    </source>
</evidence>
<feature type="transmembrane region" description="Helical" evidence="6">
    <location>
        <begin position="100"/>
        <end position="121"/>
    </location>
</feature>
<evidence type="ECO:0000313" key="7">
    <source>
        <dbReference type="EMBL" id="HHI49221.1"/>
    </source>
</evidence>
<dbReference type="AlphaFoldDB" id="A0A7J3UZE1"/>
<feature type="transmembrane region" description="Helical" evidence="6">
    <location>
        <begin position="168"/>
        <end position="189"/>
    </location>
</feature>
<accession>A0A7J3UZE1</accession>
<keyword evidence="3 6" id="KW-0812">Transmembrane</keyword>
<dbReference type="GO" id="GO:0005886">
    <property type="term" value="C:plasma membrane"/>
    <property type="evidence" value="ECO:0007669"/>
    <property type="project" value="UniProtKB-SubCell"/>
</dbReference>
<feature type="transmembrane region" description="Helical" evidence="6">
    <location>
        <begin position="22"/>
        <end position="43"/>
    </location>
</feature>
<organism evidence="7">
    <name type="scientific">Candidatus Methanosuratincola petrocarbonis</name>
    <name type="common">ex Vanwonterghem et al. 2016</name>
    <dbReference type="NCBI Taxonomy" id="1867261"/>
    <lineage>
        <taxon>Archaea</taxon>
        <taxon>Thermoproteota</taxon>
        <taxon>Methanosuratincolia</taxon>
        <taxon>Candidatus Methanomethylicales</taxon>
        <taxon>Candidatus Methanomethylicaceae</taxon>
        <taxon>Candidatus Methanosuratincola (ex Vanwonterghem et al. 2016)</taxon>
    </lineage>
</organism>
<dbReference type="PANTHER" id="PTHR32196:SF72">
    <property type="entry name" value="RIBOSE IMPORT PERMEASE PROTEIN RBSC"/>
    <property type="match status" value="1"/>
</dbReference>
<feature type="transmembrane region" description="Helical" evidence="6">
    <location>
        <begin position="260"/>
        <end position="287"/>
    </location>
</feature>
<comment type="caution">
    <text evidence="7">The sequence shown here is derived from an EMBL/GenBank/DDBJ whole genome shotgun (WGS) entry which is preliminary data.</text>
</comment>
<evidence type="ECO:0000256" key="6">
    <source>
        <dbReference type="SAM" id="Phobius"/>
    </source>
</evidence>
<sequence length="328" mass="34504">MLVLSKVRSWTKQTGLHVLREYGIFVIFIALCLAIGLMRPVFFSLTNIFNVIRQVSMIGIIGAGMTFVILAADIDLSVGSVAAFCGALCAGLMVWNHFPVLVAILIALLVAGFMGWVIGIITTKANVHSFVVTLGMMSVARGATLVYTRGLPISGTPRAFAILGEGMVGPVPVPVILFICGILIGHFVLTRTVFGRAVYAVGGNREAARLSGIKVDRIRITNFVICSTLAGLAGIILTSRVRSAVPLAAQGWELDVIASVIIGGTSLFGGRGGVIGTLIGALFLGVLRNGADLLGVSPYYQQVLMGAVVIGAVVLDRVRHRAVSTSSR</sequence>
<reference evidence="7" key="1">
    <citation type="journal article" date="2020" name="mSystems">
        <title>Genome- and Community-Level Interaction Insights into Carbon Utilization and Element Cycling Functions of Hydrothermarchaeota in Hydrothermal Sediment.</title>
        <authorList>
            <person name="Zhou Z."/>
            <person name="Liu Y."/>
            <person name="Xu W."/>
            <person name="Pan J."/>
            <person name="Luo Z.H."/>
            <person name="Li M."/>
        </authorList>
    </citation>
    <scope>NUCLEOTIDE SEQUENCE [LARGE SCALE GENOMIC DNA]</scope>
    <source>
        <strain evidence="7">SpSt-1038</strain>
    </source>
</reference>
<feature type="transmembrane region" description="Helical" evidence="6">
    <location>
        <begin position="220"/>
        <end position="239"/>
    </location>
</feature>
<keyword evidence="2" id="KW-1003">Cell membrane</keyword>
<feature type="transmembrane region" description="Helical" evidence="6">
    <location>
        <begin position="78"/>
        <end position="95"/>
    </location>
</feature>
<protein>
    <submittedName>
        <fullName evidence="7">ABC transporter permease</fullName>
    </submittedName>
</protein>
<dbReference type="GO" id="GO:0022857">
    <property type="term" value="F:transmembrane transporter activity"/>
    <property type="evidence" value="ECO:0007669"/>
    <property type="project" value="InterPro"/>
</dbReference>
<gene>
    <name evidence="7" type="ORF">ENL91_03520</name>
</gene>
<dbReference type="Pfam" id="PF02653">
    <property type="entry name" value="BPD_transp_2"/>
    <property type="match status" value="1"/>
</dbReference>
<name>A0A7J3UZE1_9CREN</name>
<feature type="transmembrane region" description="Helical" evidence="6">
    <location>
        <begin position="127"/>
        <end position="147"/>
    </location>
</feature>
<feature type="transmembrane region" description="Helical" evidence="6">
    <location>
        <begin position="55"/>
        <end position="72"/>
    </location>
</feature>
<dbReference type="PANTHER" id="PTHR32196">
    <property type="entry name" value="ABC TRANSPORTER PERMEASE PROTEIN YPHD-RELATED-RELATED"/>
    <property type="match status" value="1"/>
</dbReference>
<dbReference type="CDD" id="cd06579">
    <property type="entry name" value="TM_PBP1_transp_AraH_like"/>
    <property type="match status" value="1"/>
</dbReference>
<keyword evidence="4 6" id="KW-1133">Transmembrane helix</keyword>
<dbReference type="EMBL" id="DRVT01000045">
    <property type="protein sequence ID" value="HHI49221.1"/>
    <property type="molecule type" value="Genomic_DNA"/>
</dbReference>
<evidence type="ECO:0000256" key="4">
    <source>
        <dbReference type="ARBA" id="ARBA00022989"/>
    </source>
</evidence>
<evidence type="ECO:0000256" key="3">
    <source>
        <dbReference type="ARBA" id="ARBA00022692"/>
    </source>
</evidence>
<evidence type="ECO:0000256" key="2">
    <source>
        <dbReference type="ARBA" id="ARBA00022475"/>
    </source>
</evidence>